<dbReference type="GO" id="GO:0006526">
    <property type="term" value="P:L-arginine biosynthetic process"/>
    <property type="evidence" value="ECO:0007669"/>
    <property type="project" value="UniProtKB-UniRule"/>
</dbReference>
<dbReference type="NCBIfam" id="TIGR01368">
    <property type="entry name" value="CPSaseIIsmall"/>
    <property type="match status" value="1"/>
</dbReference>
<dbReference type="InterPro" id="IPR029062">
    <property type="entry name" value="Class_I_gatase-like"/>
</dbReference>
<dbReference type="UniPathway" id="UPA00070">
    <property type="reaction ID" value="UER00115"/>
</dbReference>
<dbReference type="PANTHER" id="PTHR43418">
    <property type="entry name" value="MULTIFUNCTIONAL TRYPTOPHAN BIOSYNTHESIS PROTEIN-RELATED"/>
    <property type="match status" value="1"/>
</dbReference>
<dbReference type="PRINTS" id="PR00099">
    <property type="entry name" value="CPSGATASE"/>
</dbReference>
<dbReference type="SUPFAM" id="SSF52317">
    <property type="entry name" value="Class I glutamine amidotransferase-like"/>
    <property type="match status" value="1"/>
</dbReference>
<dbReference type="PANTHER" id="PTHR43418:SF7">
    <property type="entry name" value="CARBAMOYL-PHOSPHATE SYNTHASE SMALL CHAIN"/>
    <property type="match status" value="1"/>
</dbReference>
<feature type="region of interest" description="CPSase" evidence="8">
    <location>
        <begin position="1"/>
        <end position="177"/>
    </location>
</feature>
<keyword evidence="4 8" id="KW-0547">Nucleotide-binding</keyword>
<dbReference type="HAMAP" id="MF_01209">
    <property type="entry name" value="CPSase_S_chain"/>
    <property type="match status" value="1"/>
</dbReference>
<comment type="catalytic activity">
    <reaction evidence="7 8">
        <text>hydrogencarbonate + L-glutamine + 2 ATP + H2O = carbamoyl phosphate + L-glutamate + 2 ADP + phosphate + 2 H(+)</text>
        <dbReference type="Rhea" id="RHEA:18633"/>
        <dbReference type="ChEBI" id="CHEBI:15377"/>
        <dbReference type="ChEBI" id="CHEBI:15378"/>
        <dbReference type="ChEBI" id="CHEBI:17544"/>
        <dbReference type="ChEBI" id="CHEBI:29985"/>
        <dbReference type="ChEBI" id="CHEBI:30616"/>
        <dbReference type="ChEBI" id="CHEBI:43474"/>
        <dbReference type="ChEBI" id="CHEBI:58228"/>
        <dbReference type="ChEBI" id="CHEBI:58359"/>
        <dbReference type="ChEBI" id="CHEBI:456216"/>
        <dbReference type="EC" id="6.3.5.5"/>
    </reaction>
</comment>
<dbReference type="Pfam" id="PF00117">
    <property type="entry name" value="GATase"/>
    <property type="match status" value="1"/>
</dbReference>
<proteinExistence type="inferred from homology"/>
<keyword evidence="6 8" id="KW-0315">Glutamine amidotransferase</keyword>
<comment type="subunit">
    <text evidence="8">Composed of two chains; the small (or glutamine) chain promotes the hydrolysis of glutamine to ammonia, which is used by the large (or ammonia) chain to synthesize carbamoyl phosphate. Tetramer of heterodimers (alpha,beta)4.</text>
</comment>
<sequence>MAEKGYLKLENGQILEGDSIGSSTEVAGEVVFSTGMVGYPEGLTDPSYYGQILVQTYPLIGNYGVPKETKANNLTEKFESDRIQIRGLIVSEYVDNRTHYEAGQTLKDWLVKYKIPCLSGIDTRSLTKTLRDKGVMKGIITFSQTPIKSGFFIDINRENLVPFVSTAKQQIYGNGKIKVLFIDCGLKENQIRLMLKYNTTVIRVPWNYNPFLDKKSPLFDTVFISNGPGDARKMPETIETIKQAFSRKIPTFGICLGHQVMALAAGAEIFKLKYGHRGQNQPVMEVESSKSFITSQNHGYSVVEKTIPADWQVWFVNLNDGTNEGIRHKNLPFFCVQFHPEANPGPTDTEWFFDYYFEKVRQWLTI</sequence>
<accession>A0A1F6BKB6</accession>
<comment type="function">
    <text evidence="8">Small subunit of the glutamine-dependent carbamoyl phosphate synthetase (CPSase). CPSase catalyzes the formation of carbamoyl phosphate from the ammonia moiety of glutamine, carbonate, and phosphate donated by ATP, constituting the first step of 2 biosynthetic pathways, one leading to arginine and/or urea and the other to pyrimidine nucleotides. The small subunit (glutamine amidotransferase) binds and cleaves glutamine to supply the large subunit with the substrate ammonia.</text>
</comment>
<evidence type="ECO:0000256" key="3">
    <source>
        <dbReference type="ARBA" id="ARBA00022598"/>
    </source>
</evidence>
<feature type="active site" evidence="8">
    <location>
        <position position="339"/>
    </location>
</feature>
<evidence type="ECO:0000259" key="9">
    <source>
        <dbReference type="SMART" id="SM01097"/>
    </source>
</evidence>
<feature type="binding site" evidence="8">
    <location>
        <position position="259"/>
    </location>
    <ligand>
        <name>L-glutamine</name>
        <dbReference type="ChEBI" id="CHEBI:58359"/>
    </ligand>
</feature>
<keyword evidence="3 8" id="KW-0436">Ligase</keyword>
<gene>
    <name evidence="8" type="primary">carA</name>
    <name evidence="10" type="ORF">A2968_04025</name>
</gene>
<feature type="binding site" evidence="8">
    <location>
        <position position="297"/>
    </location>
    <ligand>
        <name>L-glutamine</name>
        <dbReference type="ChEBI" id="CHEBI:58359"/>
    </ligand>
</feature>
<evidence type="ECO:0000313" key="10">
    <source>
        <dbReference type="EMBL" id="OGG37369.1"/>
    </source>
</evidence>
<dbReference type="EMBL" id="MFJU01000001">
    <property type="protein sequence ID" value="OGG37369.1"/>
    <property type="molecule type" value="Genomic_DNA"/>
</dbReference>
<comment type="catalytic activity">
    <reaction evidence="8">
        <text>L-glutamine + H2O = L-glutamate + NH4(+)</text>
        <dbReference type="Rhea" id="RHEA:15889"/>
        <dbReference type="ChEBI" id="CHEBI:15377"/>
        <dbReference type="ChEBI" id="CHEBI:28938"/>
        <dbReference type="ChEBI" id="CHEBI:29985"/>
        <dbReference type="ChEBI" id="CHEBI:58359"/>
    </reaction>
</comment>
<comment type="pathway">
    <text evidence="1 8">Amino-acid biosynthesis; L-arginine biosynthesis; carbamoyl phosphate from bicarbonate: step 1/1.</text>
</comment>
<keyword evidence="8" id="KW-0028">Amino-acid biosynthesis</keyword>
<dbReference type="Gene3D" id="3.50.30.20">
    <property type="entry name" value="Carbamoyl-phosphate synthase small subunit, N-terminal domain"/>
    <property type="match status" value="1"/>
</dbReference>
<dbReference type="InterPro" id="IPR035686">
    <property type="entry name" value="CPSase_GATase1"/>
</dbReference>
<keyword evidence="8" id="KW-0665">Pyrimidine biosynthesis</keyword>
<reference evidence="10 11" key="1">
    <citation type="journal article" date="2016" name="Nat. Commun.">
        <title>Thousands of microbial genomes shed light on interconnected biogeochemical processes in an aquifer system.</title>
        <authorList>
            <person name="Anantharaman K."/>
            <person name="Brown C.T."/>
            <person name="Hug L.A."/>
            <person name="Sharon I."/>
            <person name="Castelle C.J."/>
            <person name="Probst A.J."/>
            <person name="Thomas B.C."/>
            <person name="Singh A."/>
            <person name="Wilkins M.J."/>
            <person name="Karaoz U."/>
            <person name="Brodie E.L."/>
            <person name="Williams K.H."/>
            <person name="Hubbard S.S."/>
            <person name="Banfield J.F."/>
        </authorList>
    </citation>
    <scope>NUCLEOTIDE SEQUENCE [LARGE SCALE GENOMIC DNA]</scope>
</reference>
<evidence type="ECO:0000256" key="2">
    <source>
        <dbReference type="ARBA" id="ARBA00007800"/>
    </source>
</evidence>
<dbReference type="GO" id="GO:0004359">
    <property type="term" value="F:glutaminase activity"/>
    <property type="evidence" value="ECO:0007669"/>
    <property type="project" value="RHEA"/>
</dbReference>
<dbReference type="InterPro" id="IPR006274">
    <property type="entry name" value="CarbamoylP_synth_ssu"/>
</dbReference>
<dbReference type="CDD" id="cd01744">
    <property type="entry name" value="GATase1_CPSase"/>
    <property type="match status" value="1"/>
</dbReference>
<dbReference type="PROSITE" id="PS51273">
    <property type="entry name" value="GATASE_TYPE_1"/>
    <property type="match status" value="1"/>
</dbReference>
<comment type="pathway">
    <text evidence="8">Pyrimidine metabolism; UMP biosynthesis via de novo pathway; (S)-dihydroorotate from bicarbonate: step 1/3.</text>
</comment>
<evidence type="ECO:0000256" key="8">
    <source>
        <dbReference type="HAMAP-Rule" id="MF_01209"/>
    </source>
</evidence>
<feature type="binding site" evidence="8">
    <location>
        <position position="256"/>
    </location>
    <ligand>
        <name>L-glutamine</name>
        <dbReference type="ChEBI" id="CHEBI:58359"/>
    </ligand>
</feature>
<dbReference type="Gene3D" id="3.40.50.880">
    <property type="match status" value="1"/>
</dbReference>
<dbReference type="GO" id="GO:0006541">
    <property type="term" value="P:glutamine metabolic process"/>
    <property type="evidence" value="ECO:0007669"/>
    <property type="project" value="InterPro"/>
</dbReference>
<dbReference type="STRING" id="1798391.A2968_04025"/>
<evidence type="ECO:0000256" key="5">
    <source>
        <dbReference type="ARBA" id="ARBA00022840"/>
    </source>
</evidence>
<dbReference type="Proteomes" id="UP000176228">
    <property type="component" value="Unassembled WGS sequence"/>
</dbReference>
<dbReference type="GO" id="GO:0004088">
    <property type="term" value="F:carbamoyl-phosphate synthase (glutamine-hydrolyzing) activity"/>
    <property type="evidence" value="ECO:0007669"/>
    <property type="project" value="UniProtKB-UniRule"/>
</dbReference>
<protein>
    <recommendedName>
        <fullName evidence="8">Carbamoyl phosphate synthase small chain</fullName>
        <ecNumber evidence="8">6.3.5.5</ecNumber>
    </recommendedName>
    <alternativeName>
        <fullName evidence="8">Carbamoyl phosphate synthetase glutamine chain</fullName>
    </alternativeName>
</protein>
<feature type="active site" evidence="8">
    <location>
        <position position="341"/>
    </location>
</feature>
<feature type="active site" description="Nucleophile" evidence="8">
    <location>
        <position position="255"/>
    </location>
</feature>
<dbReference type="NCBIfam" id="NF009475">
    <property type="entry name" value="PRK12838.1"/>
    <property type="match status" value="1"/>
</dbReference>
<evidence type="ECO:0000256" key="7">
    <source>
        <dbReference type="ARBA" id="ARBA00048816"/>
    </source>
</evidence>
<feature type="binding site" evidence="8">
    <location>
        <position position="299"/>
    </location>
    <ligand>
        <name>L-glutamine</name>
        <dbReference type="ChEBI" id="CHEBI:58359"/>
    </ligand>
</feature>
<dbReference type="InterPro" id="IPR017926">
    <property type="entry name" value="GATASE"/>
</dbReference>
<dbReference type="InterPro" id="IPR050472">
    <property type="entry name" value="Anth_synth/Amidotransfase"/>
</dbReference>
<evidence type="ECO:0000256" key="4">
    <source>
        <dbReference type="ARBA" id="ARBA00022741"/>
    </source>
</evidence>
<feature type="binding site" evidence="8">
    <location>
        <position position="300"/>
    </location>
    <ligand>
        <name>L-glutamine</name>
        <dbReference type="ChEBI" id="CHEBI:58359"/>
    </ligand>
</feature>
<dbReference type="GO" id="GO:0005524">
    <property type="term" value="F:ATP binding"/>
    <property type="evidence" value="ECO:0007669"/>
    <property type="project" value="UniProtKB-UniRule"/>
</dbReference>
<dbReference type="Pfam" id="PF00988">
    <property type="entry name" value="CPSase_sm_chain"/>
    <property type="match status" value="1"/>
</dbReference>
<dbReference type="SUPFAM" id="SSF52021">
    <property type="entry name" value="Carbamoyl phosphate synthetase, small subunit N-terminal domain"/>
    <property type="match status" value="1"/>
</dbReference>
<dbReference type="EC" id="6.3.5.5" evidence="8"/>
<dbReference type="GO" id="GO:0006207">
    <property type="term" value="P:'de novo' pyrimidine nucleobase biosynthetic process"/>
    <property type="evidence" value="ECO:0007669"/>
    <property type="project" value="InterPro"/>
</dbReference>
<dbReference type="SMART" id="SM01097">
    <property type="entry name" value="CPSase_sm_chain"/>
    <property type="match status" value="1"/>
</dbReference>
<dbReference type="PRINTS" id="PR00096">
    <property type="entry name" value="GATASE"/>
</dbReference>
<evidence type="ECO:0000313" key="11">
    <source>
        <dbReference type="Proteomes" id="UP000176228"/>
    </source>
</evidence>
<keyword evidence="5 8" id="KW-0067">ATP-binding</keyword>
<keyword evidence="8" id="KW-0055">Arginine biosynthesis</keyword>
<feature type="binding site" evidence="8">
    <location>
        <position position="227"/>
    </location>
    <ligand>
        <name>L-glutamine</name>
        <dbReference type="ChEBI" id="CHEBI:58359"/>
    </ligand>
</feature>
<dbReference type="InterPro" id="IPR002474">
    <property type="entry name" value="CarbamoylP_synth_ssu_N"/>
</dbReference>
<feature type="domain" description="Carbamoyl-phosphate synthase small subunit N-terminal" evidence="9">
    <location>
        <begin position="3"/>
        <end position="141"/>
    </location>
</feature>
<evidence type="ECO:0000256" key="1">
    <source>
        <dbReference type="ARBA" id="ARBA00005077"/>
    </source>
</evidence>
<comment type="similarity">
    <text evidence="2 8">Belongs to the CarA family.</text>
</comment>
<dbReference type="AlphaFoldDB" id="A0A1F6BKB6"/>
<evidence type="ECO:0000256" key="6">
    <source>
        <dbReference type="ARBA" id="ARBA00022962"/>
    </source>
</evidence>
<dbReference type="InterPro" id="IPR036480">
    <property type="entry name" value="CarbP_synth_ssu_N_sf"/>
</dbReference>
<feature type="binding site" evidence="8">
    <location>
        <position position="229"/>
    </location>
    <ligand>
        <name>L-glutamine</name>
        <dbReference type="ChEBI" id="CHEBI:58359"/>
    </ligand>
</feature>
<feature type="binding site" evidence="8">
    <location>
        <position position="47"/>
    </location>
    <ligand>
        <name>L-glutamine</name>
        <dbReference type="ChEBI" id="CHEBI:58359"/>
    </ligand>
</feature>
<comment type="caution">
    <text evidence="10">The sequence shown here is derived from an EMBL/GenBank/DDBJ whole genome shotgun (WGS) entry which is preliminary data.</text>
</comment>
<organism evidence="10 11">
    <name type="scientific">Candidatus Gottesmanbacteria bacterium RIFCSPLOWO2_01_FULL_42_22</name>
    <dbReference type="NCBI Taxonomy" id="1798391"/>
    <lineage>
        <taxon>Bacteria</taxon>
        <taxon>Candidatus Gottesmaniibacteriota</taxon>
    </lineage>
</organism>
<dbReference type="UniPathway" id="UPA00068">
    <property type="reaction ID" value="UER00171"/>
</dbReference>
<dbReference type="GO" id="GO:0044205">
    <property type="term" value="P:'de novo' UMP biosynthetic process"/>
    <property type="evidence" value="ECO:0007669"/>
    <property type="project" value="UniProtKB-UniRule"/>
</dbReference>
<name>A0A1F6BKB6_9BACT</name>